<dbReference type="EMBL" id="WNBM01000001">
    <property type="protein sequence ID" value="MTT75440.1"/>
    <property type="molecule type" value="Genomic_DNA"/>
</dbReference>
<evidence type="ECO:0000259" key="3">
    <source>
        <dbReference type="PROSITE" id="PS50983"/>
    </source>
</evidence>
<keyword evidence="6" id="KW-1185">Reference proteome</keyword>
<accession>A0A7X2XEX1</accession>
<sequence length="322" mass="35902">MLKKFLVFIFISFLLAGCTSDKIDISMNNGNVRAIRDYEGTIVELPEKPKRILTLSLGFDVMTLGIVPPDRLVAVHKTAPDPGISWIVEESRQIPVKLYFYPFETVLKLKPDLIIASTWTKPEMIQGYRDLGFSVIVCKGPDTVDEVKKTILMIADAVNEQNAGVRVITEIDRQLDEIAAELKNRKEAVPVGMLVSQMTSYGGKGCMFDELCSKARVCNGIAKMGLYNGQFVPKELVVACDPDFFMVSAPRQMATEASRNFQLEYFNDPALQGLRGLNNITNIPDRYLYSATQNCVYAIKGIANAAYGNIFDMSNEHLIKGY</sequence>
<dbReference type="PANTHER" id="PTHR30535">
    <property type="entry name" value="VITAMIN B12-BINDING PROTEIN"/>
    <property type="match status" value="1"/>
</dbReference>
<evidence type="ECO:0000313" key="7">
    <source>
        <dbReference type="Proteomes" id="UP000484547"/>
    </source>
</evidence>
<dbReference type="RefSeq" id="WP_149877286.1">
    <property type="nucleotide sequence ID" value="NZ_DAWBGW010000018.1"/>
</dbReference>
<feature type="domain" description="Fe/B12 periplasmic-binding" evidence="3">
    <location>
        <begin position="51"/>
        <end position="322"/>
    </location>
</feature>
<protein>
    <submittedName>
        <fullName evidence="4">ABC transporter substrate-binding protein</fullName>
    </submittedName>
</protein>
<dbReference type="InterPro" id="IPR050902">
    <property type="entry name" value="ABC_Transporter_SBP"/>
</dbReference>
<gene>
    <name evidence="4" type="ORF">GMD11_04025</name>
    <name evidence="5" type="ORF">GMD18_09170</name>
</gene>
<name>A0A7X2XEX1_9FIRM</name>
<dbReference type="OrthoDB" id="1632098at2"/>
<dbReference type="PROSITE" id="PS51257">
    <property type="entry name" value="PROKAR_LIPOPROTEIN"/>
    <property type="match status" value="1"/>
</dbReference>
<comment type="caution">
    <text evidence="4">The sequence shown here is derived from an EMBL/GenBank/DDBJ whole genome shotgun (WGS) entry which is preliminary data.</text>
</comment>
<dbReference type="InterPro" id="IPR002491">
    <property type="entry name" value="ABC_transptr_periplasmic_BD"/>
</dbReference>
<dbReference type="Proteomes" id="UP000484547">
    <property type="component" value="Unassembled WGS sequence"/>
</dbReference>
<dbReference type="PANTHER" id="PTHR30535:SF34">
    <property type="entry name" value="MOLYBDATE-BINDING PROTEIN MOLA"/>
    <property type="match status" value="1"/>
</dbReference>
<evidence type="ECO:0000256" key="1">
    <source>
        <dbReference type="ARBA" id="ARBA00008814"/>
    </source>
</evidence>
<dbReference type="AlphaFoldDB" id="A0A7X2XEX1"/>
<dbReference type="Gene3D" id="3.40.50.1980">
    <property type="entry name" value="Nitrogenase molybdenum iron protein domain"/>
    <property type="match status" value="2"/>
</dbReference>
<keyword evidence="2" id="KW-0732">Signal</keyword>
<dbReference type="PROSITE" id="PS50983">
    <property type="entry name" value="FE_B12_PBP"/>
    <property type="match status" value="1"/>
</dbReference>
<dbReference type="EMBL" id="WNBW01000008">
    <property type="protein sequence ID" value="MTU04567.1"/>
    <property type="molecule type" value="Genomic_DNA"/>
</dbReference>
<evidence type="ECO:0000256" key="2">
    <source>
        <dbReference type="SAM" id="SignalP"/>
    </source>
</evidence>
<dbReference type="Proteomes" id="UP000443070">
    <property type="component" value="Unassembled WGS sequence"/>
</dbReference>
<reference evidence="6 7" key="1">
    <citation type="journal article" date="2019" name="Nat. Med.">
        <title>A library of human gut bacterial isolates paired with longitudinal multiomics data enables mechanistic microbiome research.</title>
        <authorList>
            <person name="Poyet M."/>
            <person name="Groussin M."/>
            <person name="Gibbons S.M."/>
            <person name="Avila-Pacheco J."/>
            <person name="Jiang X."/>
            <person name="Kearney S.M."/>
            <person name="Perrotta A.R."/>
            <person name="Berdy B."/>
            <person name="Zhao S."/>
            <person name="Lieberman T.D."/>
            <person name="Swanson P.K."/>
            <person name="Smith M."/>
            <person name="Roesemann S."/>
            <person name="Alexander J.E."/>
            <person name="Rich S.A."/>
            <person name="Livny J."/>
            <person name="Vlamakis H."/>
            <person name="Clish C."/>
            <person name="Bullock K."/>
            <person name="Deik A."/>
            <person name="Scott J."/>
            <person name="Pierce K.A."/>
            <person name="Xavier R.J."/>
            <person name="Alm E.J."/>
        </authorList>
    </citation>
    <scope>NUCLEOTIDE SEQUENCE [LARGE SCALE GENOMIC DNA]</scope>
    <source>
        <strain evidence="4 7">BIOML-A13</strain>
        <strain evidence="5 6">BIOML-A3</strain>
    </source>
</reference>
<organism evidence="4 7">
    <name type="scientific">Phascolarctobacterium faecium</name>
    <dbReference type="NCBI Taxonomy" id="33025"/>
    <lineage>
        <taxon>Bacteria</taxon>
        <taxon>Bacillati</taxon>
        <taxon>Bacillota</taxon>
        <taxon>Negativicutes</taxon>
        <taxon>Acidaminococcales</taxon>
        <taxon>Acidaminococcaceae</taxon>
        <taxon>Phascolarctobacterium</taxon>
    </lineage>
</organism>
<dbReference type="Pfam" id="PF01497">
    <property type="entry name" value="Peripla_BP_2"/>
    <property type="match status" value="1"/>
</dbReference>
<evidence type="ECO:0000313" key="5">
    <source>
        <dbReference type="EMBL" id="MTU04567.1"/>
    </source>
</evidence>
<dbReference type="GO" id="GO:0071281">
    <property type="term" value="P:cellular response to iron ion"/>
    <property type="evidence" value="ECO:0007669"/>
    <property type="project" value="TreeGrafter"/>
</dbReference>
<proteinExistence type="inferred from homology"/>
<feature type="signal peptide" evidence="2">
    <location>
        <begin position="1"/>
        <end position="16"/>
    </location>
</feature>
<feature type="chain" id="PRO_5039048595" evidence="2">
    <location>
        <begin position="17"/>
        <end position="322"/>
    </location>
</feature>
<comment type="similarity">
    <text evidence="1">Belongs to the bacterial solute-binding protein 8 family.</text>
</comment>
<evidence type="ECO:0000313" key="4">
    <source>
        <dbReference type="EMBL" id="MTT75440.1"/>
    </source>
</evidence>
<evidence type="ECO:0000313" key="6">
    <source>
        <dbReference type="Proteomes" id="UP000443070"/>
    </source>
</evidence>
<dbReference type="SUPFAM" id="SSF53807">
    <property type="entry name" value="Helical backbone' metal receptor"/>
    <property type="match status" value="1"/>
</dbReference>